<dbReference type="FunFam" id="2.70.130.10:FF:000003">
    <property type="entry name" value="Endoplasmic reticulum lectin 1"/>
    <property type="match status" value="1"/>
</dbReference>
<dbReference type="FunFam" id="2.70.130.10:FF:000001">
    <property type="entry name" value="Endoplasmic reticulum lectin 1"/>
    <property type="match status" value="1"/>
</dbReference>
<comment type="subcellular location">
    <subcellularLocation>
        <location evidence="1">Endoplasmic reticulum lumen</location>
    </subcellularLocation>
</comment>
<keyword evidence="3" id="KW-0677">Repeat</keyword>
<feature type="chain" id="PRO_5019726646" description="Endoplasmic reticulum lectin 1" evidence="9">
    <location>
        <begin position="26"/>
        <end position="457"/>
    </location>
</feature>
<accession>A0A482WNG8</accession>
<evidence type="ECO:0000313" key="11">
    <source>
        <dbReference type="EMBL" id="RZF34826.1"/>
    </source>
</evidence>
<evidence type="ECO:0000256" key="3">
    <source>
        <dbReference type="ARBA" id="ARBA00022737"/>
    </source>
</evidence>
<dbReference type="Proteomes" id="UP000291343">
    <property type="component" value="Unassembled WGS sequence"/>
</dbReference>
<dbReference type="FunCoup" id="A0A482WNG8">
    <property type="interactions" value="1758"/>
</dbReference>
<evidence type="ECO:0000256" key="2">
    <source>
        <dbReference type="ARBA" id="ARBA00022729"/>
    </source>
</evidence>
<comment type="function">
    <text evidence="6">Probable lectin that binds selectively to improperly folded lumenal proteins. May function in endoplasmic reticulum quality control and endoplasmic reticulum-associated degradation (ERAD) of both non-glycosylated proteins and glycoproteins.</text>
</comment>
<organism evidence="11 12">
    <name type="scientific">Laodelphax striatellus</name>
    <name type="common">Small brown planthopper</name>
    <name type="synonym">Delphax striatella</name>
    <dbReference type="NCBI Taxonomy" id="195883"/>
    <lineage>
        <taxon>Eukaryota</taxon>
        <taxon>Metazoa</taxon>
        <taxon>Ecdysozoa</taxon>
        <taxon>Arthropoda</taxon>
        <taxon>Hexapoda</taxon>
        <taxon>Insecta</taxon>
        <taxon>Pterygota</taxon>
        <taxon>Neoptera</taxon>
        <taxon>Paraneoptera</taxon>
        <taxon>Hemiptera</taxon>
        <taxon>Auchenorrhyncha</taxon>
        <taxon>Fulgoroidea</taxon>
        <taxon>Delphacidae</taxon>
        <taxon>Criomorphinae</taxon>
        <taxon>Laodelphax</taxon>
    </lineage>
</organism>
<dbReference type="InterPro" id="IPR009011">
    <property type="entry name" value="Man6P_isomerase_rcpt-bd_dom_sf"/>
</dbReference>
<gene>
    <name evidence="11" type="ORF">LSTR_LSTR011213</name>
</gene>
<evidence type="ECO:0000256" key="5">
    <source>
        <dbReference type="ARBA" id="ARBA00023157"/>
    </source>
</evidence>
<name>A0A482WNG8_LAOST</name>
<dbReference type="PROSITE" id="PS51914">
    <property type="entry name" value="MRH"/>
    <property type="match status" value="2"/>
</dbReference>
<evidence type="ECO:0000256" key="7">
    <source>
        <dbReference type="ARBA" id="ARBA00041108"/>
    </source>
</evidence>
<keyword evidence="2 9" id="KW-0732">Signal</keyword>
<protein>
    <recommendedName>
        <fullName evidence="7">Endoplasmic reticulum lectin 1</fullName>
    </recommendedName>
    <alternativeName>
        <fullName evidence="8">ER lectin</fullName>
    </alternativeName>
</protein>
<evidence type="ECO:0000313" key="12">
    <source>
        <dbReference type="Proteomes" id="UP000291343"/>
    </source>
</evidence>
<feature type="domain" description="MRH" evidence="10">
    <location>
        <begin position="299"/>
        <end position="422"/>
    </location>
</feature>
<reference evidence="11 12" key="1">
    <citation type="journal article" date="2017" name="Gigascience">
        <title>Genome sequence of the small brown planthopper, Laodelphax striatellus.</title>
        <authorList>
            <person name="Zhu J."/>
            <person name="Jiang F."/>
            <person name="Wang X."/>
            <person name="Yang P."/>
            <person name="Bao Y."/>
            <person name="Zhao W."/>
            <person name="Wang W."/>
            <person name="Lu H."/>
            <person name="Wang Q."/>
            <person name="Cui N."/>
            <person name="Li J."/>
            <person name="Chen X."/>
            <person name="Luo L."/>
            <person name="Yu J."/>
            <person name="Kang L."/>
            <person name="Cui F."/>
        </authorList>
    </citation>
    <scope>NUCLEOTIDE SEQUENCE [LARGE SCALE GENOMIC DNA]</scope>
    <source>
        <strain evidence="11">Lst14</strain>
    </source>
</reference>
<dbReference type="PANTHER" id="PTHR15414">
    <property type="entry name" value="OS-9-RELATED"/>
    <property type="match status" value="1"/>
</dbReference>
<dbReference type="STRING" id="195883.A0A482WNG8"/>
<dbReference type="GO" id="GO:0005788">
    <property type="term" value="C:endoplasmic reticulum lumen"/>
    <property type="evidence" value="ECO:0007669"/>
    <property type="project" value="UniProtKB-SubCell"/>
</dbReference>
<dbReference type="InterPro" id="IPR044865">
    <property type="entry name" value="MRH_dom"/>
</dbReference>
<dbReference type="EMBL" id="QKKF02030297">
    <property type="protein sequence ID" value="RZF34826.1"/>
    <property type="molecule type" value="Genomic_DNA"/>
</dbReference>
<sequence length="457" mass="52084">MNSLKNFFILSNVSLLFFTVELVFGDLKGFDDTVLFKLNWPGRDSSELLDVPENGEYLFVTTHNKEKYRCLLPDLREKEKGSEEIYSGPNPLELLSPLFSQSSCSYRLESYWTYEVCHGRYVRQYHEERDGKKVKLQEYFLGRWDKTLHNKLNDELEAEKEAGFPNPPPTKKLDGLNLPYLQLNLTDGTICDLNGKPRQTKILYVCYNHGKHEIYTFKETSTCEYELIENEELKKLLAVFTVDKIQGEDGETRVRVELRQVDTSESTAGSLSSPVPDKMTSPVDSLDKMAAVDRILSGENCLQGGSGWWKYEFCYGKSVEQYHVEKDGSRLVVRLGTFDRAAHVEWLQKHPHKRPKPQASRTHVSHFYGAGSICDKTGQPRETEVKLKCVTGQSLSSVSLYLLEPHTCQYILGVESPVICSLLPLLDEHGLVPADAQILPEKSADEEIVINEIKDEL</sequence>
<dbReference type="OrthoDB" id="239053at2759"/>
<evidence type="ECO:0000256" key="6">
    <source>
        <dbReference type="ARBA" id="ARBA00037585"/>
    </source>
</evidence>
<comment type="caution">
    <text evidence="11">The sequence shown here is derived from an EMBL/GenBank/DDBJ whole genome shotgun (WGS) entry which is preliminary data.</text>
</comment>
<evidence type="ECO:0000259" key="10">
    <source>
        <dbReference type="PROSITE" id="PS51914"/>
    </source>
</evidence>
<dbReference type="Pfam" id="PF07915">
    <property type="entry name" value="PRKCSH"/>
    <property type="match status" value="2"/>
</dbReference>
<feature type="domain" description="MRH" evidence="10">
    <location>
        <begin position="102"/>
        <end position="237"/>
    </location>
</feature>
<dbReference type="AlphaFoldDB" id="A0A482WNG8"/>
<dbReference type="PANTHER" id="PTHR15414:SF0">
    <property type="entry name" value="ENDOPLASMIC RETICULUM LECTIN 1"/>
    <property type="match status" value="1"/>
</dbReference>
<dbReference type="GO" id="GO:0030970">
    <property type="term" value="P:retrograde protein transport, ER to cytosol"/>
    <property type="evidence" value="ECO:0007669"/>
    <property type="project" value="TreeGrafter"/>
</dbReference>
<dbReference type="InParanoid" id="A0A482WNG8"/>
<dbReference type="SUPFAM" id="SSF50911">
    <property type="entry name" value="Mannose 6-phosphate receptor domain"/>
    <property type="match status" value="2"/>
</dbReference>
<keyword evidence="4" id="KW-0256">Endoplasmic reticulum</keyword>
<dbReference type="InterPro" id="IPR012913">
    <property type="entry name" value="OS9-like_dom"/>
</dbReference>
<proteinExistence type="predicted"/>
<dbReference type="Gene3D" id="2.70.130.10">
    <property type="entry name" value="Mannose-6-phosphate receptor binding domain"/>
    <property type="match status" value="2"/>
</dbReference>
<feature type="signal peptide" evidence="9">
    <location>
        <begin position="1"/>
        <end position="25"/>
    </location>
</feature>
<dbReference type="InterPro" id="IPR045149">
    <property type="entry name" value="OS-9-like"/>
</dbReference>
<keyword evidence="12" id="KW-1185">Reference proteome</keyword>
<evidence type="ECO:0000256" key="1">
    <source>
        <dbReference type="ARBA" id="ARBA00004319"/>
    </source>
</evidence>
<dbReference type="SMR" id="A0A482WNG8"/>
<evidence type="ECO:0000256" key="8">
    <source>
        <dbReference type="ARBA" id="ARBA00041661"/>
    </source>
</evidence>
<dbReference type="GO" id="GO:0030968">
    <property type="term" value="P:endoplasmic reticulum unfolded protein response"/>
    <property type="evidence" value="ECO:0007669"/>
    <property type="project" value="InterPro"/>
</dbReference>
<keyword evidence="5" id="KW-1015">Disulfide bond</keyword>
<evidence type="ECO:0000256" key="4">
    <source>
        <dbReference type="ARBA" id="ARBA00022824"/>
    </source>
</evidence>
<evidence type="ECO:0000256" key="9">
    <source>
        <dbReference type="SAM" id="SignalP"/>
    </source>
</evidence>